<dbReference type="GO" id="GO:0016853">
    <property type="term" value="F:isomerase activity"/>
    <property type="evidence" value="ECO:0007669"/>
    <property type="project" value="TreeGrafter"/>
</dbReference>
<evidence type="ECO:0008006" key="4">
    <source>
        <dbReference type="Google" id="ProtNLM"/>
    </source>
</evidence>
<protein>
    <recommendedName>
        <fullName evidence="4">Phenazine biosynthesis protein</fullName>
    </recommendedName>
</protein>
<dbReference type="InterPro" id="IPR003719">
    <property type="entry name" value="Phenazine_PhzF-like"/>
</dbReference>
<dbReference type="NCBIfam" id="TIGR00654">
    <property type="entry name" value="PhzF_family"/>
    <property type="match status" value="1"/>
</dbReference>
<dbReference type="Proteomes" id="UP000277212">
    <property type="component" value="Unassembled WGS sequence"/>
</dbReference>
<dbReference type="AlphaFoldDB" id="A0A3M2SQV9"/>
<accession>A0A3M2SQV9</accession>
<evidence type="ECO:0000313" key="3">
    <source>
        <dbReference type="Proteomes" id="UP000277212"/>
    </source>
</evidence>
<evidence type="ECO:0000313" key="2">
    <source>
        <dbReference type="EMBL" id="RMJ19948.1"/>
    </source>
</evidence>
<dbReference type="OrthoDB" id="412383at2759"/>
<comment type="caution">
    <text evidence="2">The sequence shown here is derived from an EMBL/GenBank/DDBJ whole genome shotgun (WGS) entry which is preliminary data.</text>
</comment>
<keyword evidence="3" id="KW-1185">Reference proteome</keyword>
<proteinExistence type="predicted"/>
<dbReference type="EMBL" id="NKUJ01000003">
    <property type="protein sequence ID" value="RMJ19948.1"/>
    <property type="molecule type" value="Genomic_DNA"/>
</dbReference>
<dbReference type="PIRSF" id="PIRSF016184">
    <property type="entry name" value="PhzC_PhzF"/>
    <property type="match status" value="1"/>
</dbReference>
<dbReference type="Pfam" id="PF02567">
    <property type="entry name" value="PhzC-PhzF"/>
    <property type="match status" value="1"/>
</dbReference>
<dbReference type="PANTHER" id="PTHR13774:SF32">
    <property type="entry name" value="ANTISENSE-ENHANCING SEQUENCE 1"/>
    <property type="match status" value="1"/>
</dbReference>
<dbReference type="Gene3D" id="3.10.310.10">
    <property type="entry name" value="Diaminopimelate Epimerase, Chain A, domain 1"/>
    <property type="match status" value="2"/>
</dbReference>
<organism evidence="2 3">
    <name type="scientific">Fusarium kuroshium</name>
    <dbReference type="NCBI Taxonomy" id="2010991"/>
    <lineage>
        <taxon>Eukaryota</taxon>
        <taxon>Fungi</taxon>
        <taxon>Dikarya</taxon>
        <taxon>Ascomycota</taxon>
        <taxon>Pezizomycotina</taxon>
        <taxon>Sordariomycetes</taxon>
        <taxon>Hypocreomycetidae</taxon>
        <taxon>Hypocreales</taxon>
        <taxon>Nectriaceae</taxon>
        <taxon>Fusarium</taxon>
        <taxon>Fusarium solani species complex</taxon>
    </lineage>
</organism>
<sequence length="314" mass="34352">MSIRRASYVTVDVFTATRFKGNPLAVVKIEGEALSYEHMLTITREFKYSETVFLRQSQDGQLSMDIFTPAGDLDFAGHPVIGTGYVLFHRLLPGISLPDPLPETISISIKAGTVLLRYIPESDTVLAEVPHNVHIHSRGTPEQNIIDTQPNLVDQASRLSQDYPAVSIVKGVTYTLVDMSDQEDIFARVCAGKSQDTPLDDGWAPSHTGTMYYRRQDVSNDNGTTIEHLRVRMIAIDLEDPATGSACCSLAAYLALMRGGEGSSHRFYMNQGREIGRESDIIVDVVLDASGKAVSSMFLSGLATLVAEGTIRLP</sequence>
<dbReference type="GO" id="GO:0005737">
    <property type="term" value="C:cytoplasm"/>
    <property type="evidence" value="ECO:0007669"/>
    <property type="project" value="TreeGrafter"/>
</dbReference>
<dbReference type="PANTHER" id="PTHR13774">
    <property type="entry name" value="PHENAZINE BIOSYNTHESIS PROTEIN"/>
    <property type="match status" value="1"/>
</dbReference>
<gene>
    <name evidence="2" type="ORF">CDV36_000359</name>
</gene>
<reference evidence="2 3" key="1">
    <citation type="submission" date="2017-06" db="EMBL/GenBank/DDBJ databases">
        <title>Comparative genomic analysis of Ambrosia Fusariam Clade fungi.</title>
        <authorList>
            <person name="Stajich J.E."/>
            <person name="Carrillo J."/>
            <person name="Kijimoto T."/>
            <person name="Eskalen A."/>
            <person name="O'Donnell K."/>
            <person name="Kasson M."/>
        </authorList>
    </citation>
    <scope>NUCLEOTIDE SEQUENCE [LARGE SCALE GENOMIC DNA]</scope>
    <source>
        <strain evidence="2">UCR3666</strain>
    </source>
</reference>
<feature type="active site" evidence="1">
    <location>
        <position position="50"/>
    </location>
</feature>
<dbReference type="STRING" id="2010991.A0A3M2SQV9"/>
<evidence type="ECO:0000256" key="1">
    <source>
        <dbReference type="PIRSR" id="PIRSR016184-1"/>
    </source>
</evidence>
<name>A0A3M2SQV9_9HYPO</name>
<dbReference type="SUPFAM" id="SSF54506">
    <property type="entry name" value="Diaminopimelate epimerase-like"/>
    <property type="match status" value="1"/>
</dbReference>